<dbReference type="Proteomes" id="UP000318405">
    <property type="component" value="Unassembled WGS sequence"/>
</dbReference>
<dbReference type="InterPro" id="IPR017830">
    <property type="entry name" value="SQase_HpnE"/>
</dbReference>
<dbReference type="SUPFAM" id="SSF51905">
    <property type="entry name" value="FAD/NAD(P)-binding domain"/>
    <property type="match status" value="1"/>
</dbReference>
<dbReference type="NCBIfam" id="TIGR03467">
    <property type="entry name" value="HpnE"/>
    <property type="match status" value="1"/>
</dbReference>
<dbReference type="PANTHER" id="PTHR42923:SF47">
    <property type="entry name" value="BLR3003 PROTEIN"/>
    <property type="match status" value="1"/>
</dbReference>
<reference evidence="2 3" key="1">
    <citation type="submission" date="2019-07" db="EMBL/GenBank/DDBJ databases">
        <title>Qingshengfaniella alkalisoli gen. nov., sp. nov., isolated from saline soil.</title>
        <authorList>
            <person name="Xu L."/>
            <person name="Huang X.-X."/>
            <person name="Sun J.-Q."/>
        </authorList>
    </citation>
    <scope>NUCLEOTIDE SEQUENCE [LARGE SCALE GENOMIC DNA]</scope>
    <source>
        <strain evidence="2 3">DSM 27279</strain>
    </source>
</reference>
<dbReference type="GO" id="GO:0016491">
    <property type="term" value="F:oxidoreductase activity"/>
    <property type="evidence" value="ECO:0007669"/>
    <property type="project" value="InterPro"/>
</dbReference>
<dbReference type="AlphaFoldDB" id="A0A556AD11"/>
<dbReference type="PROSITE" id="PS51257">
    <property type="entry name" value="PROKAR_LIPOPROTEIN"/>
    <property type="match status" value="1"/>
</dbReference>
<dbReference type="RefSeq" id="WP_143950188.1">
    <property type="nucleotide sequence ID" value="NZ_BAABMB010000003.1"/>
</dbReference>
<dbReference type="InterPro" id="IPR050464">
    <property type="entry name" value="Zeta_carotene_desat/Oxidored"/>
</dbReference>
<dbReference type="OrthoDB" id="7849608at2"/>
<sequence>MRPAAALAGRRVAVIGAGWAGLSAGLALQACGAEVVVYEAARLAGGRARRVDAAAGFAAPLDNGQHILLGAYTETLALMAGLGVAPAQRLLRLPLRLERLDRSFALRAPRLPAPWHAAFALLGARGLTWPARLAAVRFVHALRRRAWRAQARTVADLLARERQPAALVQGLWRPLCLAALNTEPAEACAGLFCAVLRDALDAPRAHSDLLLPRADLSALWPDAAAARLAVRYGAPVRRLAPGIDAIEVEGAAYDAAVLAVPPDSAARLLESVPGAQALRQALEGYDYRPIATLTVRLDGPVPLDAPILMLNDDAHAQRHGQWLFDRSRLFGLPGPGAELTVVASDAGALAALPREQARAALLAQLHAELPGLPPVIADQLLIDKRATFAATPRLARPGARTPWPRLALAGDWTDTGYPGVLEGAVRSGRLAAEALAAAAATF</sequence>
<proteinExistence type="predicted"/>
<dbReference type="InterPro" id="IPR036188">
    <property type="entry name" value="FAD/NAD-bd_sf"/>
</dbReference>
<accession>A0A556AD11</accession>
<name>A0A556AD11_9BURK</name>
<evidence type="ECO:0000313" key="3">
    <source>
        <dbReference type="Proteomes" id="UP000318405"/>
    </source>
</evidence>
<dbReference type="PANTHER" id="PTHR42923">
    <property type="entry name" value="PROTOPORPHYRINOGEN OXIDASE"/>
    <property type="match status" value="1"/>
</dbReference>
<gene>
    <name evidence="2" type="ORF">FOZ76_20800</name>
</gene>
<feature type="domain" description="Amine oxidase" evidence="1">
    <location>
        <begin position="20"/>
        <end position="435"/>
    </location>
</feature>
<evidence type="ECO:0000259" key="1">
    <source>
        <dbReference type="Pfam" id="PF01593"/>
    </source>
</evidence>
<evidence type="ECO:0000313" key="2">
    <source>
        <dbReference type="EMBL" id="TSH90767.1"/>
    </source>
</evidence>
<protein>
    <submittedName>
        <fullName evidence="2">Amine oxidoreductase</fullName>
    </submittedName>
</protein>
<organism evidence="2 3">
    <name type="scientific">Verticiella sediminum</name>
    <dbReference type="NCBI Taxonomy" id="1247510"/>
    <lineage>
        <taxon>Bacteria</taxon>
        <taxon>Pseudomonadati</taxon>
        <taxon>Pseudomonadota</taxon>
        <taxon>Betaproteobacteria</taxon>
        <taxon>Burkholderiales</taxon>
        <taxon>Alcaligenaceae</taxon>
        <taxon>Verticiella</taxon>
    </lineage>
</organism>
<comment type="caution">
    <text evidence="2">The sequence shown here is derived from an EMBL/GenBank/DDBJ whole genome shotgun (WGS) entry which is preliminary data.</text>
</comment>
<dbReference type="Pfam" id="PF01593">
    <property type="entry name" value="Amino_oxidase"/>
    <property type="match status" value="1"/>
</dbReference>
<dbReference type="Gene3D" id="3.50.50.60">
    <property type="entry name" value="FAD/NAD(P)-binding domain"/>
    <property type="match status" value="1"/>
</dbReference>
<keyword evidence="3" id="KW-1185">Reference proteome</keyword>
<dbReference type="InterPro" id="IPR002937">
    <property type="entry name" value="Amino_oxidase"/>
</dbReference>
<dbReference type="EMBL" id="VLTJ01000039">
    <property type="protein sequence ID" value="TSH90767.1"/>
    <property type="molecule type" value="Genomic_DNA"/>
</dbReference>